<dbReference type="Gene3D" id="3.40.50.1980">
    <property type="entry name" value="Nitrogenase molybdenum iron protein domain"/>
    <property type="match status" value="2"/>
</dbReference>
<dbReference type="Pfam" id="PF01497">
    <property type="entry name" value="Peripla_BP_2"/>
    <property type="match status" value="1"/>
</dbReference>
<dbReference type="PANTHER" id="PTHR30532:SF24">
    <property type="entry name" value="FERRIC ENTEROBACTIN-BINDING PERIPLASMIC PROTEIN FEPB"/>
    <property type="match status" value="1"/>
</dbReference>
<feature type="domain" description="Fe/B12 periplasmic-binding" evidence="5">
    <location>
        <begin position="67"/>
        <end position="323"/>
    </location>
</feature>
<evidence type="ECO:0000256" key="4">
    <source>
        <dbReference type="ARBA" id="ARBA00022729"/>
    </source>
</evidence>
<evidence type="ECO:0000313" key="7">
    <source>
        <dbReference type="Proteomes" id="UP000572635"/>
    </source>
</evidence>
<evidence type="ECO:0000256" key="3">
    <source>
        <dbReference type="ARBA" id="ARBA00022448"/>
    </source>
</evidence>
<keyword evidence="4" id="KW-0732">Signal</keyword>
<dbReference type="GO" id="GO:1901678">
    <property type="term" value="P:iron coordination entity transport"/>
    <property type="evidence" value="ECO:0007669"/>
    <property type="project" value="UniProtKB-ARBA"/>
</dbReference>
<keyword evidence="3" id="KW-0813">Transport</keyword>
<name>A0A7W8VG94_9ACTN</name>
<dbReference type="PANTHER" id="PTHR30532">
    <property type="entry name" value="IRON III DICITRATE-BINDING PERIPLASMIC PROTEIN"/>
    <property type="match status" value="1"/>
</dbReference>
<comment type="similarity">
    <text evidence="2">Belongs to the bacterial solute-binding protein 8 family.</text>
</comment>
<evidence type="ECO:0000256" key="2">
    <source>
        <dbReference type="ARBA" id="ARBA00008814"/>
    </source>
</evidence>
<dbReference type="PROSITE" id="PS50983">
    <property type="entry name" value="FE_B12_PBP"/>
    <property type="match status" value="1"/>
</dbReference>
<dbReference type="InterPro" id="IPR051313">
    <property type="entry name" value="Bact_iron-sidero_bind"/>
</dbReference>
<comment type="caution">
    <text evidence="6">The sequence shown here is derived from an EMBL/GenBank/DDBJ whole genome shotgun (WGS) entry which is preliminary data.</text>
</comment>
<gene>
    <name evidence="6" type="ORF">HDA36_004853</name>
</gene>
<keyword evidence="7" id="KW-1185">Reference proteome</keyword>
<evidence type="ECO:0000313" key="6">
    <source>
        <dbReference type="EMBL" id="MBB5434769.1"/>
    </source>
</evidence>
<protein>
    <submittedName>
        <fullName evidence="6">Iron complex transport system substrate-binding protein</fullName>
    </submittedName>
</protein>
<dbReference type="EMBL" id="JACHDB010000001">
    <property type="protein sequence ID" value="MBB5434769.1"/>
    <property type="molecule type" value="Genomic_DNA"/>
</dbReference>
<dbReference type="Proteomes" id="UP000572635">
    <property type="component" value="Unassembled WGS sequence"/>
</dbReference>
<organism evidence="6 7">
    <name type="scientific">Nocardiopsis composta</name>
    <dbReference type="NCBI Taxonomy" id="157465"/>
    <lineage>
        <taxon>Bacteria</taxon>
        <taxon>Bacillati</taxon>
        <taxon>Actinomycetota</taxon>
        <taxon>Actinomycetes</taxon>
        <taxon>Streptosporangiales</taxon>
        <taxon>Nocardiopsidaceae</taxon>
        <taxon>Nocardiopsis</taxon>
    </lineage>
</organism>
<dbReference type="InterPro" id="IPR002491">
    <property type="entry name" value="ABC_transptr_periplasmic_BD"/>
</dbReference>
<comment type="subcellular location">
    <subcellularLocation>
        <location evidence="1">Cell envelope</location>
    </subcellularLocation>
</comment>
<dbReference type="SUPFAM" id="SSF53807">
    <property type="entry name" value="Helical backbone' metal receptor"/>
    <property type="match status" value="1"/>
</dbReference>
<reference evidence="6 7" key="1">
    <citation type="submission" date="2020-08" db="EMBL/GenBank/DDBJ databases">
        <title>Sequencing the genomes of 1000 actinobacteria strains.</title>
        <authorList>
            <person name="Klenk H.-P."/>
        </authorList>
    </citation>
    <scope>NUCLEOTIDE SEQUENCE [LARGE SCALE GENOMIC DNA]</scope>
    <source>
        <strain evidence="6 7">DSM 44551</strain>
    </source>
</reference>
<evidence type="ECO:0000256" key="1">
    <source>
        <dbReference type="ARBA" id="ARBA00004196"/>
    </source>
</evidence>
<evidence type="ECO:0000259" key="5">
    <source>
        <dbReference type="PROSITE" id="PS50983"/>
    </source>
</evidence>
<proteinExistence type="inferred from homology"/>
<sequence>MRIGIPKNACNEARKVRLAYHLPGRAGRGLLAAGCSSGAAEAPADGGETRTVEHIYGESEVPAEPERVVAVSVTSTPVLLSLDLPVVAAGTTGPSALTDDKGFFAQWAETADERGVEALPGPEPDVIVGNGFGADAVDEATYDKLSEIAPTVVYGESDTPWLELTEEVAGAFGAEDRAAEIAKEYEDLTAEAAGQLEDAGEIAAMTGTPEKFFVFTPESAQGRFFADLGLTQHEFAEGEAKATEGRADTVEVSLEKASAFGEASLLFVNTGGEEIEDYAKMAPNLEKTPAFEEDRAFTLGPAAFRLDYYSVPVVADRLVEVLG</sequence>
<accession>A0A7W8VG94</accession>
<dbReference type="AlphaFoldDB" id="A0A7W8VG94"/>
<dbReference type="GO" id="GO:0030288">
    <property type="term" value="C:outer membrane-bounded periplasmic space"/>
    <property type="evidence" value="ECO:0007669"/>
    <property type="project" value="TreeGrafter"/>
</dbReference>
<dbReference type="RefSeq" id="WP_184395715.1">
    <property type="nucleotide sequence ID" value="NZ_BAAAJD010000074.1"/>
</dbReference>